<reference evidence="2 3" key="1">
    <citation type="submission" date="2009-02" db="EMBL/GenBank/DDBJ databases">
        <title>Sequencing of the draft genome and assembly of Lutiella nitroferrum 2002.</title>
        <authorList>
            <consortium name="US DOE Joint Genome Institute (JGI-PGF)"/>
            <person name="Lucas S."/>
            <person name="Copeland A."/>
            <person name="Lapidus A."/>
            <person name="Glavina del Rio T."/>
            <person name="Tice H."/>
            <person name="Bruce D."/>
            <person name="Goodwin L."/>
            <person name="Pitluck S."/>
            <person name="Larimer F."/>
            <person name="Land M.L."/>
            <person name="Hauser L."/>
            <person name="Coates J.D."/>
        </authorList>
    </citation>
    <scope>NUCLEOTIDE SEQUENCE [LARGE SCALE GENOMIC DNA]</scope>
    <source>
        <strain evidence="2 3">2002</strain>
    </source>
</reference>
<keyword evidence="3" id="KW-1185">Reference proteome</keyword>
<evidence type="ECO:0000313" key="2">
    <source>
        <dbReference type="EMBL" id="EEG07765.1"/>
    </source>
</evidence>
<dbReference type="AlphaFoldDB" id="B9Z5B8"/>
<evidence type="ECO:0000256" key="1">
    <source>
        <dbReference type="SAM" id="MobiDB-lite"/>
    </source>
</evidence>
<feature type="region of interest" description="Disordered" evidence="1">
    <location>
        <begin position="29"/>
        <end position="75"/>
    </location>
</feature>
<proteinExistence type="predicted"/>
<dbReference type="Proteomes" id="UP000003165">
    <property type="component" value="Unassembled WGS sequence"/>
</dbReference>
<comment type="caution">
    <text evidence="2">The sequence shown here is derived from an EMBL/GenBank/DDBJ whole genome shotgun (WGS) entry which is preliminary data.</text>
</comment>
<organism evidence="2 3">
    <name type="scientific">Pseudogulbenkiania ferrooxidans 2002</name>
    <dbReference type="NCBI Taxonomy" id="279714"/>
    <lineage>
        <taxon>Bacteria</taxon>
        <taxon>Pseudomonadati</taxon>
        <taxon>Pseudomonadota</taxon>
        <taxon>Betaproteobacteria</taxon>
        <taxon>Neisseriales</taxon>
        <taxon>Chromobacteriaceae</taxon>
        <taxon>Pseudogulbenkiania</taxon>
    </lineage>
</organism>
<evidence type="ECO:0000313" key="3">
    <source>
        <dbReference type="Proteomes" id="UP000003165"/>
    </source>
</evidence>
<protein>
    <submittedName>
        <fullName evidence="2">Uncharacterized protein</fullName>
    </submittedName>
</protein>
<dbReference type="EMBL" id="ACIS01000007">
    <property type="protein sequence ID" value="EEG07765.1"/>
    <property type="molecule type" value="Genomic_DNA"/>
</dbReference>
<dbReference type="RefSeq" id="WP_008954573.1">
    <property type="nucleotide sequence ID" value="NZ_ACIS01000007.1"/>
</dbReference>
<sequence precursor="true">MIRTTVPLVLLAMLGGGALGLWVGAPQPSAATPFSPAALSRTPVQQQRPALAPPSRERYPELGWRANQRPFEADV</sequence>
<accession>B9Z5B8</accession>
<gene>
    <name evidence="2" type="ORF">FuraDRAFT_2553</name>
</gene>
<name>B9Z5B8_9NEIS</name>